<dbReference type="InterPro" id="IPR053134">
    <property type="entry name" value="RNA-dir_DNA_polymerase"/>
</dbReference>
<name>A0A5B6WDJ4_9ROSI</name>
<evidence type="ECO:0000313" key="1">
    <source>
        <dbReference type="EMBL" id="KAA3479769.1"/>
    </source>
</evidence>
<dbReference type="PANTHER" id="PTHR24559">
    <property type="entry name" value="TRANSPOSON TY3-I GAG-POL POLYPROTEIN"/>
    <property type="match status" value="1"/>
</dbReference>
<dbReference type="GO" id="GO:0003964">
    <property type="term" value="F:RNA-directed DNA polymerase activity"/>
    <property type="evidence" value="ECO:0007669"/>
    <property type="project" value="UniProtKB-KW"/>
</dbReference>
<dbReference type="Proteomes" id="UP000325315">
    <property type="component" value="Unassembled WGS sequence"/>
</dbReference>
<dbReference type="OrthoDB" id="1738562at2759"/>
<organism evidence="1 2">
    <name type="scientific">Gossypium australe</name>
    <dbReference type="NCBI Taxonomy" id="47621"/>
    <lineage>
        <taxon>Eukaryota</taxon>
        <taxon>Viridiplantae</taxon>
        <taxon>Streptophyta</taxon>
        <taxon>Embryophyta</taxon>
        <taxon>Tracheophyta</taxon>
        <taxon>Spermatophyta</taxon>
        <taxon>Magnoliopsida</taxon>
        <taxon>eudicotyledons</taxon>
        <taxon>Gunneridae</taxon>
        <taxon>Pentapetalae</taxon>
        <taxon>rosids</taxon>
        <taxon>malvids</taxon>
        <taxon>Malvales</taxon>
        <taxon>Malvaceae</taxon>
        <taxon>Malvoideae</taxon>
        <taxon>Gossypium</taxon>
    </lineage>
</organism>
<keyword evidence="2" id="KW-1185">Reference proteome</keyword>
<protein>
    <submittedName>
        <fullName evidence="1">RNA-directed DNA polymerase-like protein</fullName>
    </submittedName>
</protein>
<sequence>MGEPYSILIPTCIVTGWRVCMDYRKLNKATQKDHFPLPFIDQILDRLAGKDGYSGYNQITIAPNNQEKTTFTCPYETFTFR</sequence>
<gene>
    <name evidence="1" type="ORF">EPI10_020254</name>
</gene>
<evidence type="ECO:0000313" key="2">
    <source>
        <dbReference type="Proteomes" id="UP000325315"/>
    </source>
</evidence>
<comment type="caution">
    <text evidence="1">The sequence shown here is derived from an EMBL/GenBank/DDBJ whole genome shotgun (WGS) entry which is preliminary data.</text>
</comment>
<accession>A0A5B6WDJ4</accession>
<keyword evidence="1" id="KW-0695">RNA-directed DNA polymerase</keyword>
<dbReference type="Gene3D" id="3.10.10.10">
    <property type="entry name" value="HIV Type 1 Reverse Transcriptase, subunit A, domain 1"/>
    <property type="match status" value="1"/>
</dbReference>
<dbReference type="PANTHER" id="PTHR24559:SF429">
    <property type="entry name" value="RNA-DIRECTED DNA POLYMERASE HOMOLOG"/>
    <property type="match status" value="1"/>
</dbReference>
<dbReference type="EMBL" id="SMMG02000003">
    <property type="protein sequence ID" value="KAA3479769.1"/>
    <property type="molecule type" value="Genomic_DNA"/>
</dbReference>
<dbReference type="SUPFAM" id="SSF56672">
    <property type="entry name" value="DNA/RNA polymerases"/>
    <property type="match status" value="1"/>
</dbReference>
<keyword evidence="1" id="KW-0548">Nucleotidyltransferase</keyword>
<dbReference type="InterPro" id="IPR043502">
    <property type="entry name" value="DNA/RNA_pol_sf"/>
</dbReference>
<keyword evidence="1" id="KW-0808">Transferase</keyword>
<dbReference type="CDD" id="cd01647">
    <property type="entry name" value="RT_LTR"/>
    <property type="match status" value="1"/>
</dbReference>
<dbReference type="InterPro" id="IPR043128">
    <property type="entry name" value="Rev_trsase/Diguanyl_cyclase"/>
</dbReference>
<reference evidence="2" key="1">
    <citation type="journal article" date="2019" name="Plant Biotechnol. J.">
        <title>Genome sequencing of the Australian wild diploid species Gossypium australe highlights disease resistance and delayed gland morphogenesis.</title>
        <authorList>
            <person name="Cai Y."/>
            <person name="Cai X."/>
            <person name="Wang Q."/>
            <person name="Wang P."/>
            <person name="Zhang Y."/>
            <person name="Cai C."/>
            <person name="Xu Y."/>
            <person name="Wang K."/>
            <person name="Zhou Z."/>
            <person name="Wang C."/>
            <person name="Geng S."/>
            <person name="Li B."/>
            <person name="Dong Q."/>
            <person name="Hou Y."/>
            <person name="Wang H."/>
            <person name="Ai P."/>
            <person name="Liu Z."/>
            <person name="Yi F."/>
            <person name="Sun M."/>
            <person name="An G."/>
            <person name="Cheng J."/>
            <person name="Zhang Y."/>
            <person name="Shi Q."/>
            <person name="Xie Y."/>
            <person name="Shi X."/>
            <person name="Chang Y."/>
            <person name="Huang F."/>
            <person name="Chen Y."/>
            <person name="Hong S."/>
            <person name="Mi L."/>
            <person name="Sun Q."/>
            <person name="Zhang L."/>
            <person name="Zhou B."/>
            <person name="Peng R."/>
            <person name="Zhang X."/>
            <person name="Liu F."/>
        </authorList>
    </citation>
    <scope>NUCLEOTIDE SEQUENCE [LARGE SCALE GENOMIC DNA]</scope>
    <source>
        <strain evidence="2">cv. PA1801</strain>
    </source>
</reference>
<proteinExistence type="predicted"/>
<dbReference type="Gene3D" id="3.30.70.270">
    <property type="match status" value="1"/>
</dbReference>
<dbReference type="AlphaFoldDB" id="A0A5B6WDJ4"/>